<dbReference type="InterPro" id="IPR052897">
    <property type="entry name" value="Sec-Metab_Biosynth_Hydrolase"/>
</dbReference>
<sequence>MKIHAKLVLSLIASALVSTGAFAQQIQMKMQPAQDQQAAPAAMMAAPPAHGPIKNIVLVHGAFVGGAGWRPVYDILTKDGYNVKLVQEPLTSFGEDVSATKRVLDREDGPVVLVGHSYGGAIITEAGNDPHVKALVYIAAHALDVGETEVSNGKKYPNSTKAVVKTPDGFLFLNPADYPADFAADLPLKQAQFEANAQMPTAASVFSGEIPDPAWKTKPSWYMVAKSDKIINPDLERMYAARAHSHTVEIPGASHSVYESHPKEVAALIEQAAQHAQDQS</sequence>
<accession>A0A242MMN9</accession>
<protein>
    <submittedName>
        <fullName evidence="3">Putative signal peptide protein</fullName>
    </submittedName>
</protein>
<keyword evidence="1" id="KW-0732">Signal</keyword>
<dbReference type="PANTHER" id="PTHR37017">
    <property type="entry name" value="AB HYDROLASE-1 DOMAIN-CONTAINING PROTEIN-RELATED"/>
    <property type="match status" value="1"/>
</dbReference>
<dbReference type="SUPFAM" id="SSF53474">
    <property type="entry name" value="alpha/beta-Hydrolases"/>
    <property type="match status" value="1"/>
</dbReference>
<gene>
    <name evidence="3" type="ORF">PAMC26577_20010</name>
</gene>
<comment type="caution">
    <text evidence="3">The sequence shown here is derived from an EMBL/GenBank/DDBJ whole genome shotgun (WGS) entry which is preliminary data.</text>
</comment>
<dbReference type="PANTHER" id="PTHR37017:SF11">
    <property type="entry name" value="ESTERASE_LIPASE_THIOESTERASE DOMAIN-CONTAINING PROTEIN"/>
    <property type="match status" value="1"/>
</dbReference>
<reference evidence="3 4" key="1">
    <citation type="submission" date="2017-03" db="EMBL/GenBank/DDBJ databases">
        <title>Genome analysis of strain PAMC 26577.</title>
        <authorList>
            <person name="Oh H.-M."/>
            <person name="Yang J.-A."/>
        </authorList>
    </citation>
    <scope>NUCLEOTIDE SEQUENCE [LARGE SCALE GENOMIC DNA]</scope>
    <source>
        <strain evidence="3 4">PAMC 26577</strain>
    </source>
</reference>
<evidence type="ECO:0000313" key="4">
    <source>
        <dbReference type="Proteomes" id="UP000195221"/>
    </source>
</evidence>
<organism evidence="3 4">
    <name type="scientific">Caballeronia sordidicola</name>
    <name type="common">Burkholderia sordidicola</name>
    <dbReference type="NCBI Taxonomy" id="196367"/>
    <lineage>
        <taxon>Bacteria</taxon>
        <taxon>Pseudomonadati</taxon>
        <taxon>Pseudomonadota</taxon>
        <taxon>Betaproteobacteria</taxon>
        <taxon>Burkholderiales</taxon>
        <taxon>Burkholderiaceae</taxon>
        <taxon>Caballeronia</taxon>
    </lineage>
</organism>
<dbReference type="InterPro" id="IPR029058">
    <property type="entry name" value="AB_hydrolase_fold"/>
</dbReference>
<evidence type="ECO:0000259" key="2">
    <source>
        <dbReference type="Pfam" id="PF12697"/>
    </source>
</evidence>
<proteinExistence type="predicted"/>
<dbReference type="Pfam" id="PF12697">
    <property type="entry name" value="Abhydrolase_6"/>
    <property type="match status" value="1"/>
</dbReference>
<dbReference type="InterPro" id="IPR000073">
    <property type="entry name" value="AB_hydrolase_1"/>
</dbReference>
<dbReference type="Gene3D" id="3.40.50.1820">
    <property type="entry name" value="alpha/beta hydrolase"/>
    <property type="match status" value="1"/>
</dbReference>
<evidence type="ECO:0000256" key="1">
    <source>
        <dbReference type="SAM" id="SignalP"/>
    </source>
</evidence>
<feature type="signal peptide" evidence="1">
    <location>
        <begin position="1"/>
        <end position="23"/>
    </location>
</feature>
<name>A0A242MMN9_CABSO</name>
<feature type="domain" description="AB hydrolase-1" evidence="2">
    <location>
        <begin position="56"/>
        <end position="267"/>
    </location>
</feature>
<evidence type="ECO:0000313" key="3">
    <source>
        <dbReference type="EMBL" id="OTP72588.1"/>
    </source>
</evidence>
<dbReference type="EMBL" id="NBTZ01000087">
    <property type="protein sequence ID" value="OTP72588.1"/>
    <property type="molecule type" value="Genomic_DNA"/>
</dbReference>
<feature type="chain" id="PRO_5013235611" evidence="1">
    <location>
        <begin position="24"/>
        <end position="280"/>
    </location>
</feature>
<dbReference type="Proteomes" id="UP000195221">
    <property type="component" value="Unassembled WGS sequence"/>
</dbReference>
<dbReference type="AlphaFoldDB" id="A0A242MMN9"/>